<dbReference type="InterPro" id="IPR001647">
    <property type="entry name" value="HTH_TetR"/>
</dbReference>
<dbReference type="InterPro" id="IPR009057">
    <property type="entry name" value="Homeodomain-like_sf"/>
</dbReference>
<dbReference type="PRINTS" id="PR00455">
    <property type="entry name" value="HTHTETR"/>
</dbReference>
<evidence type="ECO:0000259" key="6">
    <source>
        <dbReference type="PROSITE" id="PS50977"/>
    </source>
</evidence>
<comment type="caution">
    <text evidence="7">The sequence shown here is derived from an EMBL/GenBank/DDBJ whole genome shotgun (WGS) entry which is preliminary data.</text>
</comment>
<evidence type="ECO:0000256" key="2">
    <source>
        <dbReference type="ARBA" id="ARBA00023015"/>
    </source>
</evidence>
<evidence type="ECO:0000313" key="7">
    <source>
        <dbReference type="EMBL" id="MDT0320807.1"/>
    </source>
</evidence>
<keyword evidence="4" id="KW-0804">Transcription</keyword>
<dbReference type="SUPFAM" id="SSF48498">
    <property type="entry name" value="Tetracyclin repressor-like, C-terminal domain"/>
    <property type="match status" value="1"/>
</dbReference>
<reference evidence="8" key="1">
    <citation type="submission" date="2023-07" db="EMBL/GenBank/DDBJ databases">
        <title>30 novel species of actinomycetes from the DSMZ collection.</title>
        <authorList>
            <person name="Nouioui I."/>
        </authorList>
    </citation>
    <scope>NUCLEOTIDE SEQUENCE [LARGE SCALE GENOMIC DNA]</scope>
    <source>
        <strain evidence="8">DSM 44918</strain>
    </source>
</reference>
<keyword evidence="2" id="KW-0805">Transcription regulation</keyword>
<feature type="DNA-binding region" description="H-T-H motif" evidence="5">
    <location>
        <begin position="24"/>
        <end position="43"/>
    </location>
</feature>
<dbReference type="InterPro" id="IPR036271">
    <property type="entry name" value="Tet_transcr_reg_TetR-rel_C_sf"/>
</dbReference>
<dbReference type="PANTHER" id="PTHR30055">
    <property type="entry name" value="HTH-TYPE TRANSCRIPTIONAL REGULATOR RUTR"/>
    <property type="match status" value="1"/>
</dbReference>
<protein>
    <submittedName>
        <fullName evidence="7">Helix-turn-helix domain-containing protein</fullName>
    </submittedName>
</protein>
<evidence type="ECO:0000256" key="3">
    <source>
        <dbReference type="ARBA" id="ARBA00023125"/>
    </source>
</evidence>
<feature type="domain" description="HTH tetR-type" evidence="6">
    <location>
        <begin position="1"/>
        <end position="61"/>
    </location>
</feature>
<dbReference type="Proteomes" id="UP001183420">
    <property type="component" value="Unassembled WGS sequence"/>
</dbReference>
<keyword evidence="8" id="KW-1185">Reference proteome</keyword>
<evidence type="ECO:0000256" key="1">
    <source>
        <dbReference type="ARBA" id="ARBA00022491"/>
    </source>
</evidence>
<proteinExistence type="predicted"/>
<sequence>MGHRERLMAGARRLLAERGYARITSRDLAAAAEAPLGTINYHYGSKEALLNAALLEALHEWGDRTVPRSEPAAEGDDAERLDRMWSDIIESVTTHRPMLVAAVEAYAQAERSEDIRRQIAEALERSRPRMAEELHGVGTEADGEEREARAIGSVHMALTIGLIHQWLVDPDRAPSAADLALGLRAIARRLETADD</sequence>
<keyword evidence="3 5" id="KW-0238">DNA-binding</keyword>
<dbReference type="InterPro" id="IPR039538">
    <property type="entry name" value="BetI_C"/>
</dbReference>
<dbReference type="Pfam" id="PF13977">
    <property type="entry name" value="TetR_C_6"/>
    <property type="match status" value="1"/>
</dbReference>
<dbReference type="PROSITE" id="PS50977">
    <property type="entry name" value="HTH_TETR_2"/>
    <property type="match status" value="1"/>
</dbReference>
<accession>A0ABU2LT96</accession>
<organism evidence="7 8">
    <name type="scientific">Streptomyces millisiae</name>
    <dbReference type="NCBI Taxonomy" id="3075542"/>
    <lineage>
        <taxon>Bacteria</taxon>
        <taxon>Bacillati</taxon>
        <taxon>Actinomycetota</taxon>
        <taxon>Actinomycetes</taxon>
        <taxon>Kitasatosporales</taxon>
        <taxon>Streptomycetaceae</taxon>
        <taxon>Streptomyces</taxon>
    </lineage>
</organism>
<evidence type="ECO:0000313" key="8">
    <source>
        <dbReference type="Proteomes" id="UP001183420"/>
    </source>
</evidence>
<dbReference type="Gene3D" id="1.10.357.10">
    <property type="entry name" value="Tetracycline Repressor, domain 2"/>
    <property type="match status" value="1"/>
</dbReference>
<dbReference type="InterPro" id="IPR050109">
    <property type="entry name" value="HTH-type_TetR-like_transc_reg"/>
</dbReference>
<gene>
    <name evidence="7" type="ORF">RNC47_20975</name>
</gene>
<dbReference type="EMBL" id="JAVREM010000029">
    <property type="protein sequence ID" value="MDT0320807.1"/>
    <property type="molecule type" value="Genomic_DNA"/>
</dbReference>
<dbReference type="RefSeq" id="WP_311600987.1">
    <property type="nucleotide sequence ID" value="NZ_JAVREM010000029.1"/>
</dbReference>
<dbReference type="SUPFAM" id="SSF46689">
    <property type="entry name" value="Homeodomain-like"/>
    <property type="match status" value="1"/>
</dbReference>
<keyword evidence="1" id="KW-0678">Repressor</keyword>
<dbReference type="PANTHER" id="PTHR30055:SF219">
    <property type="entry name" value="TRANSCRIPTIONAL REGULATORY PROTEIN"/>
    <property type="match status" value="1"/>
</dbReference>
<name>A0ABU2LT96_9ACTN</name>
<evidence type="ECO:0000256" key="4">
    <source>
        <dbReference type="ARBA" id="ARBA00023163"/>
    </source>
</evidence>
<dbReference type="Pfam" id="PF00440">
    <property type="entry name" value="TetR_N"/>
    <property type="match status" value="1"/>
</dbReference>
<evidence type="ECO:0000256" key="5">
    <source>
        <dbReference type="PROSITE-ProRule" id="PRU00335"/>
    </source>
</evidence>